<dbReference type="PATRIC" id="fig|1121015.4.peg.1629"/>
<feature type="domain" description="SnoaL-like" evidence="1">
    <location>
        <begin position="12"/>
        <end position="124"/>
    </location>
</feature>
<dbReference type="AlphaFoldDB" id="A0A091AUV6"/>
<evidence type="ECO:0000313" key="2">
    <source>
        <dbReference type="EMBL" id="KFN43032.1"/>
    </source>
</evidence>
<keyword evidence="3" id="KW-1185">Reference proteome</keyword>
<sequence length="136" mass="15177">MATREQENIQLIREYLKALESAATGENLARFFTTDAVQVELPNRLNPQGGRSDLATLLRRAELVPNLLRSQNYAIVSELAAGEHVAVEATWSATLATGFGSVAAGTEMRAHFAMFFRIENGRIQSQRNYDCFEPWT</sequence>
<dbReference type="SUPFAM" id="SSF54427">
    <property type="entry name" value="NTF2-like"/>
    <property type="match status" value="1"/>
</dbReference>
<evidence type="ECO:0000313" key="3">
    <source>
        <dbReference type="Proteomes" id="UP000029385"/>
    </source>
</evidence>
<dbReference type="EMBL" id="AVCI01000006">
    <property type="protein sequence ID" value="KFN43032.1"/>
    <property type="molecule type" value="Genomic_DNA"/>
</dbReference>
<dbReference type="Proteomes" id="UP000029385">
    <property type="component" value="Unassembled WGS sequence"/>
</dbReference>
<comment type="caution">
    <text evidence="2">The sequence shown here is derived from an EMBL/GenBank/DDBJ whole genome shotgun (WGS) entry which is preliminary data.</text>
</comment>
<organism evidence="2 3">
    <name type="scientific">Arenimonas oryziterrae DSM 21050 = YC6267</name>
    <dbReference type="NCBI Taxonomy" id="1121015"/>
    <lineage>
        <taxon>Bacteria</taxon>
        <taxon>Pseudomonadati</taxon>
        <taxon>Pseudomonadota</taxon>
        <taxon>Gammaproteobacteria</taxon>
        <taxon>Lysobacterales</taxon>
        <taxon>Lysobacteraceae</taxon>
        <taxon>Arenimonas</taxon>
    </lineage>
</organism>
<accession>A0A091AUV6</accession>
<dbReference type="Pfam" id="PF12680">
    <property type="entry name" value="SnoaL_2"/>
    <property type="match status" value="1"/>
</dbReference>
<dbReference type="InterPro" id="IPR032710">
    <property type="entry name" value="NTF2-like_dom_sf"/>
</dbReference>
<protein>
    <recommendedName>
        <fullName evidence="1">SnoaL-like domain-containing protein</fullName>
    </recommendedName>
</protein>
<dbReference type="STRING" id="1121015.GCA_000420545_02381"/>
<reference evidence="2 3" key="1">
    <citation type="submission" date="2013-09" db="EMBL/GenBank/DDBJ databases">
        <title>Genome sequencing of Arenimonas oryziterrae.</title>
        <authorList>
            <person name="Chen F."/>
            <person name="Wang G."/>
        </authorList>
    </citation>
    <scope>NUCLEOTIDE SEQUENCE [LARGE SCALE GENOMIC DNA]</scope>
    <source>
        <strain evidence="2 3">YC6267</strain>
    </source>
</reference>
<name>A0A091AUV6_9GAMM</name>
<dbReference type="Gene3D" id="3.10.450.50">
    <property type="match status" value="1"/>
</dbReference>
<proteinExistence type="predicted"/>
<gene>
    <name evidence="2" type="ORF">N789_10750</name>
</gene>
<dbReference type="InterPro" id="IPR037401">
    <property type="entry name" value="SnoaL-like"/>
</dbReference>
<dbReference type="eggNOG" id="COG3631">
    <property type="taxonomic scope" value="Bacteria"/>
</dbReference>
<dbReference type="OrthoDB" id="3475938at2"/>
<dbReference type="RefSeq" id="WP_022969990.1">
    <property type="nucleotide sequence ID" value="NZ_ATVD01000005.1"/>
</dbReference>
<evidence type="ECO:0000259" key="1">
    <source>
        <dbReference type="Pfam" id="PF12680"/>
    </source>
</evidence>